<sequence length="343" mass="37633">MITMDVFNEDAFSATSLTAAVDKLDHVPRLLGSIPGLFEMDPVRTEDIWIEERATGAVVLQTSPRGGVPHYTSGDQRAARSFKTVRLADVSVIQASALFAVREFGSETEVKQLATEVARRQFKLKRNLGLTLENLRMGAVLGHVKDADGSTIYDWATEFGQSIPAEVDFDLDNGSPASGAVRKKCNEVSRSILKGLKGVGEPQRIVGLCGDAFWDDLTSHPEIIATYQNRSDQSGAWLRNGLGGVYSTFNYGNVDFINYRGTDDGTTLSVGTDKCKFFPVGAGIFRWAMSPGESFEDLGQLGKEFYSRIVVDKDRGAWANVEVYSYPLPVCTMPQALHQARRT</sequence>
<protein>
    <submittedName>
        <fullName evidence="1">Major capsid protein</fullName>
    </submittedName>
</protein>
<reference evidence="1 2" key="1">
    <citation type="submission" date="2018-11" db="EMBL/GenBank/DDBJ databases">
        <title>Genome squencing of methanotrophic bacteria isolated from alkaline groundwater in Korea.</title>
        <authorList>
            <person name="Nguyen L.N."/>
        </authorList>
    </citation>
    <scope>NUCLEOTIDE SEQUENCE [LARGE SCALE GENOMIC DNA]</scope>
    <source>
        <strain evidence="1 2">GW6</strain>
    </source>
</reference>
<name>A0A3G8M559_9HYPH</name>
<accession>A0A3G8M559</accession>
<evidence type="ECO:0000313" key="2">
    <source>
        <dbReference type="Proteomes" id="UP000273982"/>
    </source>
</evidence>
<dbReference type="InterPro" id="IPR005564">
    <property type="entry name" value="Major_capsid_GpE"/>
</dbReference>
<dbReference type="AlphaFoldDB" id="A0A3G8M559"/>
<proteinExistence type="predicted"/>
<evidence type="ECO:0000313" key="1">
    <source>
        <dbReference type="EMBL" id="AZG76282.1"/>
    </source>
</evidence>
<dbReference type="Pfam" id="PF03864">
    <property type="entry name" value="Phage_cap_E"/>
    <property type="match status" value="1"/>
</dbReference>
<dbReference type="KEGG" id="mros:EHO51_05815"/>
<dbReference type="EMBL" id="CP034086">
    <property type="protein sequence ID" value="AZG76282.1"/>
    <property type="molecule type" value="Genomic_DNA"/>
</dbReference>
<dbReference type="Proteomes" id="UP000273982">
    <property type="component" value="Chromosome"/>
</dbReference>
<gene>
    <name evidence="1" type="ORF">EHO51_05815</name>
</gene>
<organism evidence="1 2">
    <name type="scientific">Methylocystis rosea</name>
    <dbReference type="NCBI Taxonomy" id="173366"/>
    <lineage>
        <taxon>Bacteria</taxon>
        <taxon>Pseudomonadati</taxon>
        <taxon>Pseudomonadota</taxon>
        <taxon>Alphaproteobacteria</taxon>
        <taxon>Hyphomicrobiales</taxon>
        <taxon>Methylocystaceae</taxon>
        <taxon>Methylocystis</taxon>
    </lineage>
</organism>